<dbReference type="GO" id="GO:0045892">
    <property type="term" value="P:negative regulation of DNA-templated transcription"/>
    <property type="evidence" value="ECO:0007669"/>
    <property type="project" value="TreeGrafter"/>
</dbReference>
<feature type="binding site" evidence="13">
    <location>
        <position position="101"/>
    </location>
    <ligand>
        <name>Zn(2+)</name>
        <dbReference type="ChEBI" id="CHEBI:29105"/>
    </ligand>
</feature>
<dbReference type="Pfam" id="PF01475">
    <property type="entry name" value="FUR"/>
    <property type="match status" value="1"/>
</dbReference>
<dbReference type="KEGG" id="glt:GlitD10_2497"/>
<protein>
    <recommendedName>
        <fullName evidence="4">Ferric uptake regulation protein</fullName>
    </recommendedName>
</protein>
<evidence type="ECO:0000256" key="3">
    <source>
        <dbReference type="ARBA" id="ARBA00011738"/>
    </source>
</evidence>
<keyword evidence="12" id="KW-0804">Transcription</keyword>
<evidence type="ECO:0000256" key="7">
    <source>
        <dbReference type="ARBA" id="ARBA00022723"/>
    </source>
</evidence>
<dbReference type="InterPro" id="IPR036390">
    <property type="entry name" value="WH_DNA-bd_sf"/>
</dbReference>
<dbReference type="STRING" id="1188229.GlitD10_2497"/>
<comment type="cofactor">
    <cofactor evidence="13">
        <name>Zn(2+)</name>
        <dbReference type="ChEBI" id="CHEBI:29105"/>
    </cofactor>
    <text evidence="13">Binds 1 zinc ion per subunit.</text>
</comment>
<sequence length="174" mass="19836">MALYDAADLRSELHQIGCRLTPQREKILKFFQNLPQGNHLSAEDFYNALNERGENISLSTIYRSLKLMARMGLLRELELAEGHKHYELNQPYPHHHHHLVCVQCNRTIEFTNTAILKTGIKQAEKEGLHLLDCQLTIHAVCPEALRRGWPSLLPGHWVCPRALNGTVTGVITET</sequence>
<dbReference type="OrthoDB" id="8659436at2"/>
<evidence type="ECO:0000256" key="14">
    <source>
        <dbReference type="PIRSR" id="PIRSR602481-2"/>
    </source>
</evidence>
<evidence type="ECO:0000256" key="9">
    <source>
        <dbReference type="ARBA" id="ARBA00023004"/>
    </source>
</evidence>
<proteinExistence type="inferred from homology"/>
<gene>
    <name evidence="15" type="primary">fur-2</name>
    <name evidence="15" type="ORF">GlitD10_2497</name>
</gene>
<dbReference type="GO" id="GO:0003700">
    <property type="term" value="F:DNA-binding transcription factor activity"/>
    <property type="evidence" value="ECO:0007669"/>
    <property type="project" value="InterPro"/>
</dbReference>
<evidence type="ECO:0000256" key="6">
    <source>
        <dbReference type="ARBA" id="ARBA00022491"/>
    </source>
</evidence>
<dbReference type="FunFam" id="3.30.1490.190:FF:000008">
    <property type="entry name" value="Ferric uptake regulator, Fur family"/>
    <property type="match status" value="1"/>
</dbReference>
<dbReference type="GO" id="GO:0000976">
    <property type="term" value="F:transcription cis-regulatory region binding"/>
    <property type="evidence" value="ECO:0007669"/>
    <property type="project" value="TreeGrafter"/>
</dbReference>
<keyword evidence="10" id="KW-0805">Transcription regulation</keyword>
<dbReference type="PANTHER" id="PTHR33202:SF19">
    <property type="entry name" value="FERRIC UPTAKE REGULATION PROTEIN"/>
    <property type="match status" value="1"/>
</dbReference>
<dbReference type="InterPro" id="IPR036388">
    <property type="entry name" value="WH-like_DNA-bd_sf"/>
</dbReference>
<dbReference type="AlphaFoldDB" id="A0A1J0AFX3"/>
<evidence type="ECO:0000256" key="5">
    <source>
        <dbReference type="ARBA" id="ARBA00022490"/>
    </source>
</evidence>
<keyword evidence="11" id="KW-0238">DNA-binding</keyword>
<comment type="similarity">
    <text evidence="2">Belongs to the Fur family.</text>
</comment>
<dbReference type="GO" id="GO:0005737">
    <property type="term" value="C:cytoplasm"/>
    <property type="evidence" value="ECO:0007669"/>
    <property type="project" value="UniProtKB-SubCell"/>
</dbReference>
<keyword evidence="9 14" id="KW-0408">Iron</keyword>
<dbReference type="Proteomes" id="UP000180235">
    <property type="component" value="Chromosome"/>
</dbReference>
<evidence type="ECO:0000313" key="15">
    <source>
        <dbReference type="EMBL" id="APB34834.1"/>
    </source>
</evidence>
<evidence type="ECO:0000256" key="10">
    <source>
        <dbReference type="ARBA" id="ARBA00023015"/>
    </source>
</evidence>
<dbReference type="Gene3D" id="1.10.10.10">
    <property type="entry name" value="Winged helix-like DNA-binding domain superfamily/Winged helix DNA-binding domain"/>
    <property type="match status" value="1"/>
</dbReference>
<dbReference type="InterPro" id="IPR043135">
    <property type="entry name" value="Fur_C"/>
</dbReference>
<reference evidence="15 16" key="1">
    <citation type="submission" date="2016-10" db="EMBL/GenBank/DDBJ databases">
        <title>Description of Gloeomargarita lithophora gen. nov., sp. nov., a thylakoid-bearing basal-branching cyanobacterium with intracellular carbonates, and proposal for Gloeomargaritales ord. nov.</title>
        <authorList>
            <person name="Moreira D."/>
            <person name="Tavera R."/>
            <person name="Benzerara K."/>
            <person name="Skouri-Panet F."/>
            <person name="Couradeau E."/>
            <person name="Gerard E."/>
            <person name="Loussert C."/>
            <person name="Novelo E."/>
            <person name="Zivanovic Y."/>
            <person name="Lopez-Garcia P."/>
        </authorList>
    </citation>
    <scope>NUCLEOTIDE SEQUENCE [LARGE SCALE GENOMIC DNA]</scope>
    <source>
        <strain evidence="15 16">D10</strain>
    </source>
</reference>
<feature type="binding site" evidence="13">
    <location>
        <position position="141"/>
    </location>
    <ligand>
        <name>Zn(2+)</name>
        <dbReference type="ChEBI" id="CHEBI:29105"/>
    </ligand>
</feature>
<keyword evidence="7 13" id="KW-0479">Metal-binding</keyword>
<name>A0A1J0AFX3_9CYAN</name>
<organism evidence="15 16">
    <name type="scientific">Gloeomargarita lithophora Alchichica-D10</name>
    <dbReference type="NCBI Taxonomy" id="1188229"/>
    <lineage>
        <taxon>Bacteria</taxon>
        <taxon>Bacillati</taxon>
        <taxon>Cyanobacteriota</taxon>
        <taxon>Cyanophyceae</taxon>
        <taxon>Gloeomargaritales</taxon>
        <taxon>Gloeomargaritaceae</taxon>
        <taxon>Gloeomargarita</taxon>
    </lineage>
</organism>
<dbReference type="EMBL" id="CP017675">
    <property type="protein sequence ID" value="APB34834.1"/>
    <property type="molecule type" value="Genomic_DNA"/>
</dbReference>
<dbReference type="RefSeq" id="WP_071455218.1">
    <property type="nucleotide sequence ID" value="NZ_CP017675.1"/>
</dbReference>
<evidence type="ECO:0000256" key="1">
    <source>
        <dbReference type="ARBA" id="ARBA00004496"/>
    </source>
</evidence>
<comment type="subcellular location">
    <subcellularLocation>
        <location evidence="1">Cytoplasm</location>
    </subcellularLocation>
</comment>
<evidence type="ECO:0000256" key="11">
    <source>
        <dbReference type="ARBA" id="ARBA00023125"/>
    </source>
</evidence>
<dbReference type="GO" id="GO:1900376">
    <property type="term" value="P:regulation of secondary metabolite biosynthetic process"/>
    <property type="evidence" value="ECO:0007669"/>
    <property type="project" value="TreeGrafter"/>
</dbReference>
<comment type="cofactor">
    <cofactor evidence="14">
        <name>Mn(2+)</name>
        <dbReference type="ChEBI" id="CHEBI:29035"/>
    </cofactor>
    <cofactor evidence="14">
        <name>Fe(2+)</name>
        <dbReference type="ChEBI" id="CHEBI:29033"/>
    </cofactor>
    <text evidence="14">Binds 1 Mn(2+) or Fe(2+) ion per subunit.</text>
</comment>
<keyword evidence="8 13" id="KW-0862">Zinc</keyword>
<dbReference type="Gene3D" id="3.30.1490.190">
    <property type="match status" value="1"/>
</dbReference>
<feature type="binding site" evidence="14">
    <location>
        <position position="95"/>
    </location>
    <ligand>
        <name>Fe cation</name>
        <dbReference type="ChEBI" id="CHEBI:24875"/>
    </ligand>
</feature>
<accession>A0A1J0AFX3</accession>
<dbReference type="GO" id="GO:0008270">
    <property type="term" value="F:zinc ion binding"/>
    <property type="evidence" value="ECO:0007669"/>
    <property type="project" value="TreeGrafter"/>
</dbReference>
<evidence type="ECO:0000256" key="12">
    <source>
        <dbReference type="ARBA" id="ARBA00023163"/>
    </source>
</evidence>
<dbReference type="PANTHER" id="PTHR33202">
    <property type="entry name" value="ZINC UPTAKE REGULATION PROTEIN"/>
    <property type="match status" value="1"/>
</dbReference>
<evidence type="ECO:0000313" key="16">
    <source>
        <dbReference type="Proteomes" id="UP000180235"/>
    </source>
</evidence>
<evidence type="ECO:0000256" key="2">
    <source>
        <dbReference type="ARBA" id="ARBA00007957"/>
    </source>
</evidence>
<keyword evidence="6" id="KW-0678">Repressor</keyword>
<evidence type="ECO:0000256" key="4">
    <source>
        <dbReference type="ARBA" id="ARBA00020910"/>
    </source>
</evidence>
<evidence type="ECO:0000256" key="13">
    <source>
        <dbReference type="PIRSR" id="PIRSR602481-1"/>
    </source>
</evidence>
<feature type="binding site" evidence="13">
    <location>
        <position position="104"/>
    </location>
    <ligand>
        <name>Zn(2+)</name>
        <dbReference type="ChEBI" id="CHEBI:29105"/>
    </ligand>
</feature>
<comment type="subunit">
    <text evidence="3">Homodimer.</text>
</comment>
<evidence type="ECO:0000256" key="8">
    <source>
        <dbReference type="ARBA" id="ARBA00022833"/>
    </source>
</evidence>
<keyword evidence="5" id="KW-0963">Cytoplasm</keyword>
<dbReference type="SUPFAM" id="SSF46785">
    <property type="entry name" value="Winged helix' DNA-binding domain"/>
    <property type="match status" value="1"/>
</dbReference>
<dbReference type="CDD" id="cd07153">
    <property type="entry name" value="Fur_like"/>
    <property type="match status" value="1"/>
</dbReference>
<dbReference type="InterPro" id="IPR002481">
    <property type="entry name" value="FUR"/>
</dbReference>
<keyword evidence="16" id="KW-1185">Reference proteome</keyword>